<evidence type="ECO:0000259" key="1">
    <source>
        <dbReference type="PROSITE" id="PS51707"/>
    </source>
</evidence>
<organism evidence="2 3">
    <name type="scientific">Lactobacillus psittaci DSM 15354</name>
    <dbReference type="NCBI Taxonomy" id="1122152"/>
    <lineage>
        <taxon>Bacteria</taxon>
        <taxon>Bacillati</taxon>
        <taxon>Bacillota</taxon>
        <taxon>Bacilli</taxon>
        <taxon>Lactobacillales</taxon>
        <taxon>Lactobacillaceae</taxon>
        <taxon>Lactobacillus</taxon>
    </lineage>
</organism>
<dbReference type="eggNOG" id="COG4116">
    <property type="taxonomic scope" value="Bacteria"/>
</dbReference>
<dbReference type="EMBL" id="AZFB01000001">
    <property type="protein sequence ID" value="KRL63860.1"/>
    <property type="molecule type" value="Genomic_DNA"/>
</dbReference>
<feature type="domain" description="CYTH" evidence="1">
    <location>
        <begin position="4"/>
        <end position="202"/>
    </location>
</feature>
<name>A0A0R1S8L2_9LACO</name>
<dbReference type="SUPFAM" id="SSF55154">
    <property type="entry name" value="CYTH-like phosphatases"/>
    <property type="match status" value="1"/>
</dbReference>
<dbReference type="InterPro" id="IPR023577">
    <property type="entry name" value="CYTH_domain"/>
</dbReference>
<proteinExistence type="predicted"/>
<evidence type="ECO:0000313" key="2">
    <source>
        <dbReference type="EMBL" id="KRL63860.1"/>
    </source>
</evidence>
<dbReference type="STRING" id="1122152.GCA_000425905_00577"/>
<sequence>MSKNLELESKTLITPTIYQNIVTTFAKENEFWQSNYYFDDTNSTLKAAKISLRIRLYDDHAEQTMKIPTPKKSNFHSSVELTDALTLSEAESFLKKVQTGDNANFNGSIGQYLKQHFPDINLRLFTYSKTKRCLLNGPQNCELTLDETHYPDGYFDFELEIENDDAALIQAVLQKLKHDFNFEKIPEKKHESKIARASKHKI</sequence>
<reference evidence="2 3" key="1">
    <citation type="journal article" date="2015" name="Genome Announc.">
        <title>Expanding the biotechnology potential of lactobacilli through comparative genomics of 213 strains and associated genera.</title>
        <authorList>
            <person name="Sun Z."/>
            <person name="Harris H.M."/>
            <person name="McCann A."/>
            <person name="Guo C."/>
            <person name="Argimon S."/>
            <person name="Zhang W."/>
            <person name="Yang X."/>
            <person name="Jeffery I.B."/>
            <person name="Cooney J.C."/>
            <person name="Kagawa T.F."/>
            <person name="Liu W."/>
            <person name="Song Y."/>
            <person name="Salvetti E."/>
            <person name="Wrobel A."/>
            <person name="Rasinkangas P."/>
            <person name="Parkhill J."/>
            <person name="Rea M.C."/>
            <person name="O'Sullivan O."/>
            <person name="Ritari J."/>
            <person name="Douillard F.P."/>
            <person name="Paul Ross R."/>
            <person name="Yang R."/>
            <person name="Briner A.E."/>
            <person name="Felis G.E."/>
            <person name="de Vos W.M."/>
            <person name="Barrangou R."/>
            <person name="Klaenhammer T.R."/>
            <person name="Caufield P.W."/>
            <person name="Cui Y."/>
            <person name="Zhang H."/>
            <person name="O'Toole P.W."/>
        </authorList>
    </citation>
    <scope>NUCLEOTIDE SEQUENCE [LARGE SCALE GENOMIC DNA]</scope>
    <source>
        <strain evidence="2 3">DSM 15354</strain>
    </source>
</reference>
<accession>A0A0R1S8L2</accession>
<dbReference type="PROSITE" id="PS51707">
    <property type="entry name" value="CYTH"/>
    <property type="match status" value="1"/>
</dbReference>
<dbReference type="Proteomes" id="UP000051931">
    <property type="component" value="Unassembled WGS sequence"/>
</dbReference>
<dbReference type="CDD" id="cd07762">
    <property type="entry name" value="CYTH-like_Pase_1"/>
    <property type="match status" value="1"/>
</dbReference>
<dbReference type="SMART" id="SM01118">
    <property type="entry name" value="CYTH"/>
    <property type="match status" value="1"/>
</dbReference>
<keyword evidence="3" id="KW-1185">Reference proteome</keyword>
<dbReference type="AlphaFoldDB" id="A0A0R1S8L2"/>
<dbReference type="Gene3D" id="2.40.320.10">
    <property type="entry name" value="Hypothetical Protein Pfu-838710-001"/>
    <property type="match status" value="1"/>
</dbReference>
<dbReference type="InterPro" id="IPR009195">
    <property type="entry name" value="Uncharacterised_YjbK"/>
</dbReference>
<dbReference type="InterPro" id="IPR033469">
    <property type="entry name" value="CYTH-like_dom_sf"/>
</dbReference>
<protein>
    <submittedName>
        <fullName evidence="2">Adenylate cyclase family protein</fullName>
    </submittedName>
</protein>
<dbReference type="Pfam" id="PF01928">
    <property type="entry name" value="CYTH"/>
    <property type="match status" value="1"/>
</dbReference>
<comment type="caution">
    <text evidence="2">The sequence shown here is derived from an EMBL/GenBank/DDBJ whole genome shotgun (WGS) entry which is preliminary data.</text>
</comment>
<dbReference type="RefSeq" id="WP_027824767.1">
    <property type="nucleotide sequence ID" value="NZ_AUEI01000004.1"/>
</dbReference>
<gene>
    <name evidence="2" type="ORF">FC23_GL000107</name>
</gene>
<dbReference type="PATRIC" id="fig|1122152.4.peg.108"/>
<dbReference type="OrthoDB" id="384378at2"/>
<evidence type="ECO:0000313" key="3">
    <source>
        <dbReference type="Proteomes" id="UP000051931"/>
    </source>
</evidence>